<comment type="caution">
    <text evidence="1">The sequence shown here is derived from an EMBL/GenBank/DDBJ whole genome shotgun (WGS) entry which is preliminary data.</text>
</comment>
<dbReference type="AlphaFoldDB" id="A0A9P3Q1I0"/>
<organism evidence="1 2">
    <name type="scientific">Lyophyllum shimeji</name>
    <name type="common">Hon-shimeji</name>
    <name type="synonym">Tricholoma shimeji</name>
    <dbReference type="NCBI Taxonomy" id="47721"/>
    <lineage>
        <taxon>Eukaryota</taxon>
        <taxon>Fungi</taxon>
        <taxon>Dikarya</taxon>
        <taxon>Basidiomycota</taxon>
        <taxon>Agaricomycotina</taxon>
        <taxon>Agaricomycetes</taxon>
        <taxon>Agaricomycetidae</taxon>
        <taxon>Agaricales</taxon>
        <taxon>Tricholomatineae</taxon>
        <taxon>Lyophyllaceae</taxon>
        <taxon>Lyophyllum</taxon>
    </lineage>
</organism>
<sequence length="143" mass="15881">MRSNIKPAAIDVLASNKGVVVVNVLAAYVQVAGFKRQSMEVLIGFERAMDKHPDLKRKNGSAFAKLAADLRKDYGMNFPIRNLVPSGPVHESTLHNFPTTASNSLLFHHAPIFYDTIAARQSVWFPGATFRSMLSCHHVNYAR</sequence>
<proteinExistence type="predicted"/>
<accession>A0A9P3Q1I0</accession>
<evidence type="ECO:0000313" key="1">
    <source>
        <dbReference type="EMBL" id="GLB45454.1"/>
    </source>
</evidence>
<dbReference type="Proteomes" id="UP001063166">
    <property type="component" value="Unassembled WGS sequence"/>
</dbReference>
<evidence type="ECO:0000313" key="2">
    <source>
        <dbReference type="Proteomes" id="UP001063166"/>
    </source>
</evidence>
<name>A0A9P3Q1I0_LYOSH</name>
<dbReference type="OrthoDB" id="2984821at2759"/>
<keyword evidence="2" id="KW-1185">Reference proteome</keyword>
<protein>
    <submittedName>
        <fullName evidence="1">Uncharacterized protein</fullName>
    </submittedName>
</protein>
<dbReference type="EMBL" id="BRPK01000023">
    <property type="protein sequence ID" value="GLB45454.1"/>
    <property type="molecule type" value="Genomic_DNA"/>
</dbReference>
<gene>
    <name evidence="1" type="ORF">LshimejAT787_2300140</name>
</gene>
<reference evidence="1" key="1">
    <citation type="submission" date="2022-07" db="EMBL/GenBank/DDBJ databases">
        <title>The genome of Lyophyllum shimeji provides insight into the initial evolution of ectomycorrhizal fungal genome.</title>
        <authorList>
            <person name="Kobayashi Y."/>
            <person name="Shibata T."/>
            <person name="Hirakawa H."/>
            <person name="Shigenobu S."/>
            <person name="Nishiyama T."/>
            <person name="Yamada A."/>
            <person name="Hasebe M."/>
            <person name="Kawaguchi M."/>
        </authorList>
    </citation>
    <scope>NUCLEOTIDE SEQUENCE</scope>
    <source>
        <strain evidence="1">AT787</strain>
    </source>
</reference>